<sequence>MKFAKTLLATATAAGLMAAPIAAQAAPARAASPVADSEELAGQPFILYAALAAFAVGMVILLASDDSDEAPEPVSP</sequence>
<keyword evidence="1" id="KW-0812">Transmembrane</keyword>
<reference evidence="3 4" key="1">
    <citation type="submission" date="2019-12" db="EMBL/GenBank/DDBJ databases">
        <title>Genomic-based taxomic classification of the family Erythrobacteraceae.</title>
        <authorList>
            <person name="Xu L."/>
        </authorList>
    </citation>
    <scope>NUCLEOTIDE SEQUENCE [LARGE SCALE GENOMIC DNA]</scope>
    <source>
        <strain evidence="3 4">MCCC 1K02066</strain>
    </source>
</reference>
<proteinExistence type="predicted"/>
<keyword evidence="1" id="KW-1133">Transmembrane helix</keyword>
<keyword evidence="1" id="KW-0472">Membrane</keyword>
<keyword evidence="4" id="KW-1185">Reference proteome</keyword>
<dbReference type="Proteomes" id="UP000469159">
    <property type="component" value="Unassembled WGS sequence"/>
</dbReference>
<feature type="chain" id="PRO_5026249865" evidence="2">
    <location>
        <begin position="26"/>
        <end position="76"/>
    </location>
</feature>
<protein>
    <submittedName>
        <fullName evidence="3">Uncharacterized protein</fullName>
    </submittedName>
</protein>
<accession>A0A6I4UTP2</accession>
<dbReference type="EMBL" id="WTYK01000006">
    <property type="protein sequence ID" value="MXP42280.1"/>
    <property type="molecule type" value="Genomic_DNA"/>
</dbReference>
<dbReference type="AlphaFoldDB" id="A0A6I4UTP2"/>
<dbReference type="RefSeq" id="WP_160747130.1">
    <property type="nucleotide sequence ID" value="NZ_WTYK01000006.1"/>
</dbReference>
<comment type="caution">
    <text evidence="3">The sequence shown here is derived from an EMBL/GenBank/DDBJ whole genome shotgun (WGS) entry which is preliminary data.</text>
</comment>
<evidence type="ECO:0000256" key="1">
    <source>
        <dbReference type="SAM" id="Phobius"/>
    </source>
</evidence>
<keyword evidence="2" id="KW-0732">Signal</keyword>
<evidence type="ECO:0000313" key="3">
    <source>
        <dbReference type="EMBL" id="MXP42280.1"/>
    </source>
</evidence>
<evidence type="ECO:0000313" key="4">
    <source>
        <dbReference type="Proteomes" id="UP000469159"/>
    </source>
</evidence>
<gene>
    <name evidence="3" type="ORF">GRI75_11580</name>
</gene>
<feature type="signal peptide" evidence="2">
    <location>
        <begin position="1"/>
        <end position="25"/>
    </location>
</feature>
<name>A0A6I4UTP2_9SPHN</name>
<evidence type="ECO:0000256" key="2">
    <source>
        <dbReference type="SAM" id="SignalP"/>
    </source>
</evidence>
<organism evidence="3 4">
    <name type="scientific">Croceibacterium soli</name>
    <dbReference type="NCBI Taxonomy" id="1739690"/>
    <lineage>
        <taxon>Bacteria</taxon>
        <taxon>Pseudomonadati</taxon>
        <taxon>Pseudomonadota</taxon>
        <taxon>Alphaproteobacteria</taxon>
        <taxon>Sphingomonadales</taxon>
        <taxon>Erythrobacteraceae</taxon>
        <taxon>Croceibacterium</taxon>
    </lineage>
</organism>
<feature type="transmembrane region" description="Helical" evidence="1">
    <location>
        <begin position="46"/>
        <end position="63"/>
    </location>
</feature>